<feature type="compositionally biased region" description="Low complexity" evidence="1">
    <location>
        <begin position="834"/>
        <end position="845"/>
    </location>
</feature>
<gene>
    <name evidence="2" type="ORF">CAOG_007950</name>
</gene>
<feature type="compositionally biased region" description="Basic and acidic residues" evidence="1">
    <location>
        <begin position="692"/>
        <end position="709"/>
    </location>
</feature>
<sequence>MPRSSVSQASAATTTASFSQHTTKFELLFRRLESEPVDAIFVELARFVASASADTPLVTPSGVRTLGKDISDAISVEINARRWDYLGLLLKCIGLLLQKTELQAMLAPLLIEQGLPEQLEFILKGCVPSRPPSSARKAAQQQPRLCNEPLLLAAVECMQTLASLSAHGKSSCSTAQSMNSCKSKVVLGQHVVHDLMTITRDYAQLALSVQSLFEIVRCLNTLLSTCQENMVLSRNHPEGPELMKRVAANISNAGDFEFQRALVELCFRIGRPDRRDEWGAFLFADRPLAVQFASIASKTFLTDARTFVNKLNDHMGIARSVDSFQFVAIQVQVQTGNDKPRVLSYKDMPYWFDLNMAPRTLSFDCPTEAIADLFDCDEVATVAFDQIAKWSVTDTTLTLQLHGIGSHDRLTVGFELENTTAANSLCRSLGTYLRPPGVHDAKQPIRASVSKQPIQCNMKDLLEEAELLAIHKAEAQAQQQPPQQSTQYATGDASAANKPMRSMDIDSVSVISATSVFRKPVPSNSATPAIKRGASSSAVSRARDKSPPATTGSKASGRPKHTAFEFEDTGDREPGSKRVDTPARSKQPAAKSTKQAAPDLSSEADSEGSDIEAAANRNRRNPSRRAAAKKTKAALRKMRDSFSDASDGDASNDSSDDDEEEEHTTPASAKRLVSHTPAARRLEFEPTPTPKKVYESTRRSRHDERKEESLNGSDDDEEATYRFATLPALAPIEEDRSKAKTAPRPAFSWTPITPAKTPTKALRAGGPSMTEDRSVRHELKRMRVADTTGSDDDDHQVPILKAANAALKAGDRARRAGTAAVPAAPTSKGGKSPATTRSTTATTHARIQEDVTDDENDVEAAEREAAREMDELVSALNTTIHKAATTKKSRAQSLAQQTVAANQKKLLKLWKVQRGERAKLNEELQTKFALLVAANQKAQDSLVEAIQAMMDTHQQFVAATQGEIAALFAANTSLSDQHDRQTTAAHLAMQNELTSVHNRLIKETQSTQMGNLRKSLESMMSALS</sequence>
<feature type="region of interest" description="Disordered" evidence="1">
    <location>
        <begin position="474"/>
        <end position="501"/>
    </location>
</feature>
<dbReference type="OrthoDB" id="10256849at2759"/>
<reference evidence="3" key="1">
    <citation type="submission" date="2011-02" db="EMBL/GenBank/DDBJ databases">
        <title>The Genome Sequence of Capsaspora owczarzaki ATCC 30864.</title>
        <authorList>
            <person name="Russ C."/>
            <person name="Cuomo C."/>
            <person name="Burger G."/>
            <person name="Gray M.W."/>
            <person name="Holland P.W.H."/>
            <person name="King N."/>
            <person name="Lang F.B.F."/>
            <person name="Roger A.J."/>
            <person name="Ruiz-Trillo I."/>
            <person name="Young S.K."/>
            <person name="Zeng Q."/>
            <person name="Gargeya S."/>
            <person name="Alvarado L."/>
            <person name="Berlin A."/>
            <person name="Chapman S.B."/>
            <person name="Chen Z."/>
            <person name="Freedman E."/>
            <person name="Gellesch M."/>
            <person name="Goldberg J."/>
            <person name="Griggs A."/>
            <person name="Gujja S."/>
            <person name="Heilman E."/>
            <person name="Heiman D."/>
            <person name="Howarth C."/>
            <person name="Mehta T."/>
            <person name="Neiman D."/>
            <person name="Pearson M."/>
            <person name="Roberts A."/>
            <person name="Saif S."/>
            <person name="Shea T."/>
            <person name="Shenoy N."/>
            <person name="Sisk P."/>
            <person name="Stolte C."/>
            <person name="Sykes S."/>
            <person name="White J."/>
            <person name="Yandava C."/>
            <person name="Haas B."/>
            <person name="Nusbaum C."/>
            <person name="Birren B."/>
        </authorList>
    </citation>
    <scope>NUCLEOTIDE SEQUENCE</scope>
    <source>
        <strain evidence="3">ATCC 30864</strain>
    </source>
</reference>
<dbReference type="PANTHER" id="PTHR15607:SF18">
    <property type="entry name" value="SYNAPTONEMAL COMPLEX PROTEIN 2-LIKE ISOFORM X1"/>
    <property type="match status" value="1"/>
</dbReference>
<dbReference type="InParanoid" id="A0A0D2USC3"/>
<feature type="compositionally biased region" description="Low complexity" evidence="1">
    <location>
        <begin position="475"/>
        <end position="484"/>
    </location>
</feature>
<feature type="compositionally biased region" description="Basic and acidic residues" evidence="1">
    <location>
        <begin position="569"/>
        <end position="583"/>
    </location>
</feature>
<dbReference type="Proteomes" id="UP000008743">
    <property type="component" value="Unassembled WGS sequence"/>
</dbReference>
<protein>
    <recommendedName>
        <fullName evidence="4">Synaptonemal complex protein 2 Spt16M-like domain-containing protein</fullName>
    </recommendedName>
</protein>
<feature type="region of interest" description="Disordered" evidence="1">
    <location>
        <begin position="814"/>
        <end position="857"/>
    </location>
</feature>
<name>A0A0D2USC3_CAPO3</name>
<feature type="compositionally biased region" description="Basic residues" evidence="1">
    <location>
        <begin position="617"/>
        <end position="636"/>
    </location>
</feature>
<feature type="region of interest" description="Disordered" evidence="1">
    <location>
        <begin position="519"/>
        <end position="774"/>
    </location>
</feature>
<dbReference type="InterPro" id="IPR024835">
    <property type="entry name" value="SYCP2-like"/>
</dbReference>
<evidence type="ECO:0000313" key="3">
    <source>
        <dbReference type="Proteomes" id="UP000008743"/>
    </source>
</evidence>
<dbReference type="EMBL" id="KE346375">
    <property type="protein sequence ID" value="KJE97871.1"/>
    <property type="molecule type" value="Genomic_DNA"/>
</dbReference>
<evidence type="ECO:0008006" key="4">
    <source>
        <dbReference type="Google" id="ProtNLM"/>
    </source>
</evidence>
<evidence type="ECO:0000256" key="1">
    <source>
        <dbReference type="SAM" id="MobiDB-lite"/>
    </source>
</evidence>
<feature type="compositionally biased region" description="Low complexity" evidence="1">
    <location>
        <begin position="816"/>
        <end position="826"/>
    </location>
</feature>
<evidence type="ECO:0000313" key="2">
    <source>
        <dbReference type="EMBL" id="KJE97871.1"/>
    </source>
</evidence>
<accession>A0A0D2USC3</accession>
<organism evidence="2 3">
    <name type="scientific">Capsaspora owczarzaki (strain ATCC 30864)</name>
    <dbReference type="NCBI Taxonomy" id="595528"/>
    <lineage>
        <taxon>Eukaryota</taxon>
        <taxon>Filasterea</taxon>
        <taxon>Capsaspora</taxon>
    </lineage>
</organism>
<feature type="compositionally biased region" description="Low complexity" evidence="1">
    <location>
        <begin position="750"/>
        <end position="761"/>
    </location>
</feature>
<proteinExistence type="predicted"/>
<keyword evidence="3" id="KW-1185">Reference proteome</keyword>
<feature type="compositionally biased region" description="Low complexity" evidence="1">
    <location>
        <begin position="643"/>
        <end position="653"/>
    </location>
</feature>
<dbReference type="PANTHER" id="PTHR15607">
    <property type="entry name" value="SYNAPTONEMAL COMPLEX PROTEIN-RELATED"/>
    <property type="match status" value="1"/>
</dbReference>
<dbReference type="AlphaFoldDB" id="A0A0D2USC3"/>